<dbReference type="InterPro" id="IPR036265">
    <property type="entry name" value="HIT-like_sf"/>
</dbReference>
<evidence type="ECO:0000313" key="6">
    <source>
        <dbReference type="EMBL" id="KMZ64104.1"/>
    </source>
</evidence>
<dbReference type="GO" id="GO:0006790">
    <property type="term" value="P:sulfur compound metabolic process"/>
    <property type="evidence" value="ECO:0000318"/>
    <property type="project" value="GO_Central"/>
</dbReference>
<dbReference type="PROSITE" id="PS00892">
    <property type="entry name" value="HIT_1"/>
    <property type="match status" value="1"/>
</dbReference>
<dbReference type="InterPro" id="IPR011146">
    <property type="entry name" value="HIT-like"/>
</dbReference>
<dbReference type="PRINTS" id="PR00332">
    <property type="entry name" value="HISTRIAD"/>
</dbReference>
<dbReference type="PANTHER" id="PTHR23089">
    <property type="entry name" value="HISTIDINE TRIAD HIT PROTEIN"/>
    <property type="match status" value="1"/>
</dbReference>
<evidence type="ECO:0000259" key="5">
    <source>
        <dbReference type="PROSITE" id="PS51084"/>
    </source>
</evidence>
<sequence>MAATSVFFSPLSLLRCSLAIRTYAPEAFISHRLGRNRRSPLPSISNSGRCLRHIAASTTNEEASAKAAAASAESGAPTIFDKIIAKEIPSTIVYEDDKVLAFRDISPQAPVHVLLIPKLRDGLTELGKAESRHGEILGHLLYVAKIVAEKEGIQDGFRVVINNGQQACQSVYHLHLHVLGGRQMKWPPG</sequence>
<dbReference type="AlphaFoldDB" id="A0A0K9P546"/>
<feature type="active site" description="Tele-AMP-histidine intermediate" evidence="1">
    <location>
        <position position="175"/>
    </location>
</feature>
<protein>
    <submittedName>
        <fullName evidence="6">Histidine triad nucleotide-binding 2 protein</fullName>
    </submittedName>
</protein>
<dbReference type="OrthoDB" id="672793at2759"/>
<evidence type="ECO:0000256" key="1">
    <source>
        <dbReference type="PIRSR" id="PIRSR601310-1"/>
    </source>
</evidence>
<dbReference type="Pfam" id="PF01230">
    <property type="entry name" value="HIT"/>
    <property type="match status" value="1"/>
</dbReference>
<dbReference type="GO" id="GO:0005737">
    <property type="term" value="C:cytoplasm"/>
    <property type="evidence" value="ECO:0000318"/>
    <property type="project" value="GO_Central"/>
</dbReference>
<dbReference type="PROSITE" id="PS51084">
    <property type="entry name" value="HIT_2"/>
    <property type="match status" value="1"/>
</dbReference>
<dbReference type="GO" id="GO:0009150">
    <property type="term" value="P:purine ribonucleotide metabolic process"/>
    <property type="evidence" value="ECO:0000318"/>
    <property type="project" value="GO_Central"/>
</dbReference>
<dbReference type="Gene3D" id="3.30.428.10">
    <property type="entry name" value="HIT-like"/>
    <property type="match status" value="1"/>
</dbReference>
<organism evidence="6 7">
    <name type="scientific">Zostera marina</name>
    <name type="common">Eelgrass</name>
    <dbReference type="NCBI Taxonomy" id="29655"/>
    <lineage>
        <taxon>Eukaryota</taxon>
        <taxon>Viridiplantae</taxon>
        <taxon>Streptophyta</taxon>
        <taxon>Embryophyta</taxon>
        <taxon>Tracheophyta</taxon>
        <taxon>Spermatophyta</taxon>
        <taxon>Magnoliopsida</taxon>
        <taxon>Liliopsida</taxon>
        <taxon>Zosteraceae</taxon>
        <taxon>Zostera</taxon>
    </lineage>
</organism>
<feature type="signal peptide" evidence="4">
    <location>
        <begin position="1"/>
        <end position="19"/>
    </location>
</feature>
<keyword evidence="7" id="KW-1185">Reference proteome</keyword>
<dbReference type="EMBL" id="LFYR01001180">
    <property type="protein sequence ID" value="KMZ64104.1"/>
    <property type="molecule type" value="Genomic_DNA"/>
</dbReference>
<dbReference type="FunFam" id="3.30.428.10:FF:000005">
    <property type="entry name" value="Histidine triad nucleotide-binding protein 1"/>
    <property type="match status" value="1"/>
</dbReference>
<feature type="short sequence motif" description="Histidine triad motif" evidence="2 3">
    <location>
        <begin position="173"/>
        <end position="177"/>
    </location>
</feature>
<keyword evidence="4" id="KW-0732">Signal</keyword>
<dbReference type="GO" id="GO:0047627">
    <property type="term" value="F:adenylylsulfatase activity"/>
    <property type="evidence" value="ECO:0000318"/>
    <property type="project" value="GO_Central"/>
</dbReference>
<dbReference type="Proteomes" id="UP000036987">
    <property type="component" value="Unassembled WGS sequence"/>
</dbReference>
<comment type="caution">
    <text evidence="6">The sequence shown here is derived from an EMBL/GenBank/DDBJ whole genome shotgun (WGS) entry which is preliminary data.</text>
</comment>
<dbReference type="InterPro" id="IPR019808">
    <property type="entry name" value="Histidine_triad_CS"/>
</dbReference>
<gene>
    <name evidence="6" type="ORF">ZOSMA_381G00110</name>
</gene>
<accession>A0A0K9P546</accession>
<feature type="domain" description="HIT" evidence="5">
    <location>
        <begin position="79"/>
        <end position="189"/>
    </location>
</feature>
<proteinExistence type="predicted"/>
<dbReference type="OMA" id="NGVEACQ"/>
<evidence type="ECO:0000256" key="2">
    <source>
        <dbReference type="PIRSR" id="PIRSR601310-3"/>
    </source>
</evidence>
<dbReference type="SUPFAM" id="SSF54197">
    <property type="entry name" value="HIT-like"/>
    <property type="match status" value="1"/>
</dbReference>
<dbReference type="STRING" id="29655.A0A0K9P546"/>
<reference evidence="7" key="1">
    <citation type="journal article" date="2016" name="Nature">
        <title>The genome of the seagrass Zostera marina reveals angiosperm adaptation to the sea.</title>
        <authorList>
            <person name="Olsen J.L."/>
            <person name="Rouze P."/>
            <person name="Verhelst B."/>
            <person name="Lin Y.-C."/>
            <person name="Bayer T."/>
            <person name="Collen J."/>
            <person name="Dattolo E."/>
            <person name="De Paoli E."/>
            <person name="Dittami S."/>
            <person name="Maumus F."/>
            <person name="Michel G."/>
            <person name="Kersting A."/>
            <person name="Lauritano C."/>
            <person name="Lohaus R."/>
            <person name="Toepel M."/>
            <person name="Tonon T."/>
            <person name="Vanneste K."/>
            <person name="Amirebrahimi M."/>
            <person name="Brakel J."/>
            <person name="Bostroem C."/>
            <person name="Chovatia M."/>
            <person name="Grimwood J."/>
            <person name="Jenkins J.W."/>
            <person name="Jueterbock A."/>
            <person name="Mraz A."/>
            <person name="Stam W.T."/>
            <person name="Tice H."/>
            <person name="Bornberg-Bauer E."/>
            <person name="Green P.J."/>
            <person name="Pearson G.A."/>
            <person name="Procaccini G."/>
            <person name="Duarte C.M."/>
            <person name="Schmutz J."/>
            <person name="Reusch T.B.H."/>
            <person name="Van de Peer Y."/>
        </authorList>
    </citation>
    <scope>NUCLEOTIDE SEQUENCE [LARGE SCALE GENOMIC DNA]</scope>
    <source>
        <strain evidence="7">cv. Finnish</strain>
    </source>
</reference>
<evidence type="ECO:0000313" key="7">
    <source>
        <dbReference type="Proteomes" id="UP000036987"/>
    </source>
</evidence>
<name>A0A0K9P546_ZOSMR</name>
<feature type="chain" id="PRO_5005527276" evidence="4">
    <location>
        <begin position="20"/>
        <end position="189"/>
    </location>
</feature>
<evidence type="ECO:0000256" key="4">
    <source>
        <dbReference type="SAM" id="SignalP"/>
    </source>
</evidence>
<dbReference type="InterPro" id="IPR001310">
    <property type="entry name" value="Histidine_triad_HIT"/>
</dbReference>
<dbReference type="CDD" id="cd01276">
    <property type="entry name" value="PKCI_related"/>
    <property type="match status" value="1"/>
</dbReference>
<evidence type="ECO:0000256" key="3">
    <source>
        <dbReference type="PROSITE-ProRule" id="PRU00464"/>
    </source>
</evidence>